<sequence>MFLLRHAGCLVIATSRKKNVRFIAFGCYAGQTLFSKLNTHHERNF</sequence>
<accession>A0AAP9AGR8</accession>
<dbReference type="Proteomes" id="UP000317812">
    <property type="component" value="Chromosome"/>
</dbReference>
<gene>
    <name evidence="1" type="ORF">ES815_04135</name>
</gene>
<proteinExistence type="predicted"/>
<reference evidence="1 2" key="1">
    <citation type="submission" date="2019-01" db="EMBL/GenBank/DDBJ databases">
        <title>Florfenicol resistance in Enterobacteriaceae and whole-genome sequence analysis of florfenicol-resistant Leclercia adecarboxylata strain R25.</title>
        <authorList>
            <person name="Bao Q."/>
            <person name="Ying Y."/>
        </authorList>
    </citation>
    <scope>NUCLEOTIDE SEQUENCE [LARGE SCALE GENOMIC DNA]</scope>
    <source>
        <strain evidence="1 2">R25</strain>
    </source>
</reference>
<evidence type="ECO:0000313" key="1">
    <source>
        <dbReference type="EMBL" id="QDK17540.1"/>
    </source>
</evidence>
<protein>
    <submittedName>
        <fullName evidence="1">L-aspartate oxidase</fullName>
    </submittedName>
</protein>
<dbReference type="AlphaFoldDB" id="A0AAP9AGR8"/>
<organism evidence="1 2">
    <name type="scientific">Leclercia adecarboxylata</name>
    <dbReference type="NCBI Taxonomy" id="83655"/>
    <lineage>
        <taxon>Bacteria</taxon>
        <taxon>Pseudomonadati</taxon>
        <taxon>Pseudomonadota</taxon>
        <taxon>Gammaproteobacteria</taxon>
        <taxon>Enterobacterales</taxon>
        <taxon>Enterobacteriaceae</taxon>
        <taxon>Leclercia</taxon>
    </lineage>
</organism>
<evidence type="ECO:0000313" key="2">
    <source>
        <dbReference type="Proteomes" id="UP000317812"/>
    </source>
</evidence>
<dbReference type="EMBL" id="CP035382">
    <property type="protein sequence ID" value="QDK17540.1"/>
    <property type="molecule type" value="Genomic_DNA"/>
</dbReference>
<name>A0AAP9AGR8_9ENTR</name>